<evidence type="ECO:0000256" key="2">
    <source>
        <dbReference type="ARBA" id="ARBA00006524"/>
    </source>
</evidence>
<gene>
    <name evidence="6" type="ORF">Pmani_001872</name>
</gene>
<accession>A0AAE1UL04</accession>
<dbReference type="InterPro" id="IPR019398">
    <property type="entry name" value="Pre-rRNA_process_TSR2"/>
</dbReference>
<dbReference type="GO" id="GO:0006364">
    <property type="term" value="P:rRNA processing"/>
    <property type="evidence" value="ECO:0007669"/>
    <property type="project" value="UniProtKB-KW"/>
</dbReference>
<comment type="similarity">
    <text evidence="2">Belongs to the TSR2 family.</text>
</comment>
<dbReference type="EMBL" id="JAWZYT010000131">
    <property type="protein sequence ID" value="KAK4327677.1"/>
    <property type="molecule type" value="Genomic_DNA"/>
</dbReference>
<reference evidence="6" key="1">
    <citation type="submission" date="2023-11" db="EMBL/GenBank/DDBJ databases">
        <title>Genome assemblies of two species of porcelain crab, Petrolisthes cinctipes and Petrolisthes manimaculis (Anomura: Porcellanidae).</title>
        <authorList>
            <person name="Angst P."/>
        </authorList>
    </citation>
    <scope>NUCLEOTIDE SEQUENCE</scope>
    <source>
        <strain evidence="6">PB745_02</strain>
        <tissue evidence="6">Gill</tissue>
    </source>
</reference>
<dbReference type="Pfam" id="PF10273">
    <property type="entry name" value="WGG"/>
    <property type="match status" value="1"/>
</dbReference>
<evidence type="ECO:0000256" key="5">
    <source>
        <dbReference type="SAM" id="MobiDB-lite"/>
    </source>
</evidence>
<evidence type="ECO:0000256" key="3">
    <source>
        <dbReference type="ARBA" id="ARBA00017551"/>
    </source>
</evidence>
<evidence type="ECO:0000256" key="4">
    <source>
        <dbReference type="ARBA" id="ARBA00022552"/>
    </source>
</evidence>
<comment type="caution">
    <text evidence="6">The sequence shown here is derived from an EMBL/GenBank/DDBJ whole genome shotgun (WGS) entry which is preliminary data.</text>
</comment>
<evidence type="ECO:0000313" key="6">
    <source>
        <dbReference type="EMBL" id="KAK4327677.1"/>
    </source>
</evidence>
<evidence type="ECO:0000256" key="1">
    <source>
        <dbReference type="ARBA" id="ARBA00002210"/>
    </source>
</evidence>
<name>A0AAE1UL04_9EUCA</name>
<feature type="region of interest" description="Disordered" evidence="5">
    <location>
        <begin position="172"/>
        <end position="214"/>
    </location>
</feature>
<proteinExistence type="inferred from homology"/>
<keyword evidence="4" id="KW-0698">rRNA processing</keyword>
<sequence>MADTRGTFNIAIKAIFNNWPALQFAVGQQAGGKESAAIAEWMVGVVEQYFKDNDDLEPEEVAEFLATVMDTELNTLVEDGSDLETGQSLCNMYRMIEEGITHKAMEEAMNHIPKCDLSLFKEKIIDVEMTDEAANSTNGLQVNNISEARLRLDAGEMTQEPMDDNQRVTAGIQGLQLNGSDNKEREPTELEKQQLQDAAEGWSVVTKKGRKKNQ</sequence>
<keyword evidence="7" id="KW-1185">Reference proteome</keyword>
<organism evidence="6 7">
    <name type="scientific">Petrolisthes manimaculis</name>
    <dbReference type="NCBI Taxonomy" id="1843537"/>
    <lineage>
        <taxon>Eukaryota</taxon>
        <taxon>Metazoa</taxon>
        <taxon>Ecdysozoa</taxon>
        <taxon>Arthropoda</taxon>
        <taxon>Crustacea</taxon>
        <taxon>Multicrustacea</taxon>
        <taxon>Malacostraca</taxon>
        <taxon>Eumalacostraca</taxon>
        <taxon>Eucarida</taxon>
        <taxon>Decapoda</taxon>
        <taxon>Pleocyemata</taxon>
        <taxon>Anomura</taxon>
        <taxon>Galatheoidea</taxon>
        <taxon>Porcellanidae</taxon>
        <taxon>Petrolisthes</taxon>
    </lineage>
</organism>
<feature type="compositionally biased region" description="Basic and acidic residues" evidence="5">
    <location>
        <begin position="181"/>
        <end position="194"/>
    </location>
</feature>
<dbReference type="Proteomes" id="UP001292094">
    <property type="component" value="Unassembled WGS sequence"/>
</dbReference>
<protein>
    <recommendedName>
        <fullName evidence="3">Pre-rRNA-processing protein TSR2 homolog</fullName>
    </recommendedName>
</protein>
<comment type="function">
    <text evidence="1">May be involved in 20S pre-rRNA processing.</text>
</comment>
<dbReference type="PANTHER" id="PTHR21250">
    <property type="entry name" value="PRE-RRNA-PROCESSING PROTEIN TSR2 HOMOLOG"/>
    <property type="match status" value="1"/>
</dbReference>
<dbReference type="AlphaFoldDB" id="A0AAE1UL04"/>
<evidence type="ECO:0000313" key="7">
    <source>
        <dbReference type="Proteomes" id="UP001292094"/>
    </source>
</evidence>